<reference evidence="2 3" key="1">
    <citation type="submission" date="2024-01" db="EMBL/GenBank/DDBJ databases">
        <title>Complete genome of Cladobotryum mycophilum ATHUM6906.</title>
        <authorList>
            <person name="Christinaki A.C."/>
            <person name="Myridakis A.I."/>
            <person name="Kouvelis V.N."/>
        </authorList>
    </citation>
    <scope>NUCLEOTIDE SEQUENCE [LARGE SCALE GENOMIC DNA]</scope>
    <source>
        <strain evidence="2 3">ATHUM6906</strain>
    </source>
</reference>
<keyword evidence="3" id="KW-1185">Reference proteome</keyword>
<protein>
    <submittedName>
        <fullName evidence="2">Uncharacterized protein</fullName>
    </submittedName>
</protein>
<feature type="region of interest" description="Disordered" evidence="1">
    <location>
        <begin position="39"/>
        <end position="58"/>
    </location>
</feature>
<evidence type="ECO:0000313" key="2">
    <source>
        <dbReference type="EMBL" id="KAK5995125.1"/>
    </source>
</evidence>
<dbReference type="EMBL" id="JAVFKD010000004">
    <property type="protein sequence ID" value="KAK5995125.1"/>
    <property type="molecule type" value="Genomic_DNA"/>
</dbReference>
<proteinExistence type="predicted"/>
<evidence type="ECO:0000256" key="1">
    <source>
        <dbReference type="SAM" id="MobiDB-lite"/>
    </source>
</evidence>
<sequence length="279" mass="30958">MSTNTRLFESGLATPPVTPCLDALIRKHLEIAARDIVMNSSHTPPSPPSEPPSASNAGLVNEMGDYLIRTAMLWSQLTENLMQGSHIDLAALEILEQTRTTTHCADLTAVAAMDASLSRLRKIRDLTAKFSRDVQAIWRPEPYVKMESSPVMQTIESPCLEVPSVPHSISVMGNADPRNQRLRRGPPENILAARPQGREPSESEESGDDDDDDEEQFSRIDMEALRQRGKGTYYCPKGQRCDKGGVDKDGHLVLFDRNSSFAYVVDTPPAHVCWTVLFR</sequence>
<evidence type="ECO:0000313" key="3">
    <source>
        <dbReference type="Proteomes" id="UP001338125"/>
    </source>
</evidence>
<organism evidence="2 3">
    <name type="scientific">Cladobotryum mycophilum</name>
    <dbReference type="NCBI Taxonomy" id="491253"/>
    <lineage>
        <taxon>Eukaryota</taxon>
        <taxon>Fungi</taxon>
        <taxon>Dikarya</taxon>
        <taxon>Ascomycota</taxon>
        <taxon>Pezizomycotina</taxon>
        <taxon>Sordariomycetes</taxon>
        <taxon>Hypocreomycetidae</taxon>
        <taxon>Hypocreales</taxon>
        <taxon>Hypocreaceae</taxon>
        <taxon>Cladobotryum</taxon>
    </lineage>
</organism>
<name>A0ABR0SSI1_9HYPO</name>
<feature type="region of interest" description="Disordered" evidence="1">
    <location>
        <begin position="170"/>
        <end position="214"/>
    </location>
</feature>
<accession>A0ABR0SSI1</accession>
<feature type="compositionally biased region" description="Acidic residues" evidence="1">
    <location>
        <begin position="202"/>
        <end position="214"/>
    </location>
</feature>
<gene>
    <name evidence="2" type="ORF">PT974_03519</name>
</gene>
<comment type="caution">
    <text evidence="2">The sequence shown here is derived from an EMBL/GenBank/DDBJ whole genome shotgun (WGS) entry which is preliminary data.</text>
</comment>
<dbReference type="Proteomes" id="UP001338125">
    <property type="component" value="Unassembled WGS sequence"/>
</dbReference>